<dbReference type="GO" id="GO:0032259">
    <property type="term" value="P:methylation"/>
    <property type="evidence" value="ECO:0007669"/>
    <property type="project" value="UniProtKB-KW"/>
</dbReference>
<dbReference type="InterPro" id="IPR029063">
    <property type="entry name" value="SAM-dependent_MTases_sf"/>
</dbReference>
<dbReference type="EMBL" id="VIRB01000001">
    <property type="protein sequence ID" value="NDO67212.1"/>
    <property type="molecule type" value="Genomic_DNA"/>
</dbReference>
<dbReference type="AlphaFoldDB" id="A0A9X5C6V9"/>
<dbReference type="GO" id="GO:0006298">
    <property type="term" value="P:mismatch repair"/>
    <property type="evidence" value="ECO:0007669"/>
    <property type="project" value="TreeGrafter"/>
</dbReference>
<evidence type="ECO:0000256" key="2">
    <source>
        <dbReference type="ARBA" id="ARBA00022679"/>
    </source>
</evidence>
<evidence type="ECO:0000256" key="1">
    <source>
        <dbReference type="ARBA" id="ARBA00022603"/>
    </source>
</evidence>
<dbReference type="RefSeq" id="WP_004068302.1">
    <property type="nucleotide sequence ID" value="NZ_VIRB01000001.1"/>
</dbReference>
<dbReference type="OrthoDB" id="9805629at2"/>
<dbReference type="GO" id="GO:0009007">
    <property type="term" value="F:site-specific DNA-methyltransferase (adenine-specific) activity"/>
    <property type="evidence" value="ECO:0007669"/>
    <property type="project" value="UniProtKB-EC"/>
</dbReference>
<evidence type="ECO:0000256" key="3">
    <source>
        <dbReference type="ARBA" id="ARBA00022691"/>
    </source>
</evidence>
<dbReference type="PRINTS" id="PR00505">
    <property type="entry name" value="D12N6MTFRASE"/>
</dbReference>
<dbReference type="Pfam" id="PF02086">
    <property type="entry name" value="MethyltransfD12"/>
    <property type="match status" value="1"/>
</dbReference>
<protein>
    <submittedName>
        <fullName evidence="4">DNA adenine methylase</fullName>
    </submittedName>
</protein>
<reference evidence="4 5" key="1">
    <citation type="submission" date="2019-07" db="EMBL/GenBank/DDBJ databases">
        <title>Draft genome sequences of 15 bacterial species constituting the stable defined intestinal microbiota of the GM15 gnotobiotic mouse model.</title>
        <authorList>
            <person name="Elie C."/>
            <person name="Mathieu A."/>
            <person name="Saliou A."/>
            <person name="Darnaud M."/>
            <person name="Leulier F."/>
            <person name="Tamellini A."/>
        </authorList>
    </citation>
    <scope>NUCLEOTIDE SEQUENCE [LARGE SCALE GENOMIC DNA]</scope>
    <source>
        <strain evidence="5">ASF 502</strain>
    </source>
</reference>
<dbReference type="PANTHER" id="PTHR30481:SF4">
    <property type="entry name" value="SITE-SPECIFIC DNA-METHYLTRANSFERASE (ADENINE-SPECIFIC)"/>
    <property type="match status" value="1"/>
</dbReference>
<dbReference type="PIRSF" id="PIRSF000398">
    <property type="entry name" value="M_m6A_EcoRV"/>
    <property type="match status" value="1"/>
</dbReference>
<dbReference type="GO" id="GO:0043565">
    <property type="term" value="F:sequence-specific DNA binding"/>
    <property type="evidence" value="ECO:0007669"/>
    <property type="project" value="TreeGrafter"/>
</dbReference>
<name>A0A9X5C6V9_9FIRM</name>
<dbReference type="GO" id="GO:0009307">
    <property type="term" value="P:DNA restriction-modification system"/>
    <property type="evidence" value="ECO:0007669"/>
    <property type="project" value="InterPro"/>
</dbReference>
<dbReference type="InterPro" id="IPR012263">
    <property type="entry name" value="M_m6A_EcoRV"/>
</dbReference>
<organism evidence="4 5">
    <name type="scientific">Schaedlerella arabinosiphila</name>
    <dbReference type="NCBI Taxonomy" id="2044587"/>
    <lineage>
        <taxon>Bacteria</taxon>
        <taxon>Bacillati</taxon>
        <taxon>Bacillota</taxon>
        <taxon>Clostridia</taxon>
        <taxon>Lachnospirales</taxon>
        <taxon>Lachnospiraceae</taxon>
        <taxon>Schaedlerella</taxon>
    </lineage>
</organism>
<gene>
    <name evidence="4" type="ORF">FMM80_00065</name>
</gene>
<keyword evidence="1 4" id="KW-0489">Methyltransferase</keyword>
<keyword evidence="2" id="KW-0808">Transferase</keyword>
<dbReference type="InterPro" id="IPR012327">
    <property type="entry name" value="MeTrfase_D12"/>
</dbReference>
<sequence>MRSVLNYPGGKKRIDSWIIKHMPPHHSYLEPYFGCGAVLFAKQPAPIETVNDLDGEVVNFFRVIRDPESREKLRERITYTPYARQAYDEAVRGDPEDPVGRAACFAVKSMQSHGFRMTDDGGWKKDVHGREKAYAVRYWNELPESIAEMAIRLKQVQIENCPALELIKAFDHENVLMYLDPPYVWSTRCGRKQYRHEMSDQDHIELLETITSSKAKVMISGYDCELYDFYLGDWNKVQVAARAQDNRRRTETLWMNYDLEDVQLTLQI</sequence>
<evidence type="ECO:0000313" key="5">
    <source>
        <dbReference type="Proteomes" id="UP000474104"/>
    </source>
</evidence>
<dbReference type="SUPFAM" id="SSF53335">
    <property type="entry name" value="S-adenosyl-L-methionine-dependent methyltransferases"/>
    <property type="match status" value="1"/>
</dbReference>
<accession>A0A9X5C6V9</accession>
<evidence type="ECO:0000313" key="4">
    <source>
        <dbReference type="EMBL" id="NDO67212.1"/>
    </source>
</evidence>
<keyword evidence="3" id="KW-0949">S-adenosyl-L-methionine</keyword>
<comment type="caution">
    <text evidence="4">The sequence shown here is derived from an EMBL/GenBank/DDBJ whole genome shotgun (WGS) entry which is preliminary data.</text>
</comment>
<dbReference type="Proteomes" id="UP000474104">
    <property type="component" value="Unassembled WGS sequence"/>
</dbReference>
<proteinExistence type="predicted"/>
<dbReference type="GO" id="GO:1904047">
    <property type="term" value="F:S-adenosyl-L-methionine binding"/>
    <property type="evidence" value="ECO:0007669"/>
    <property type="project" value="TreeGrafter"/>
</dbReference>
<dbReference type="PANTHER" id="PTHR30481">
    <property type="entry name" value="DNA ADENINE METHYLASE"/>
    <property type="match status" value="1"/>
</dbReference>
<dbReference type="Gene3D" id="3.40.50.150">
    <property type="entry name" value="Vaccinia Virus protein VP39"/>
    <property type="match status" value="2"/>
</dbReference>